<protein>
    <submittedName>
        <fullName evidence="1">Uncharacterized protein</fullName>
    </submittedName>
</protein>
<sequence length="258" mass="26875">AGMVNITAATGTLTASGELVSPKVSVESATDKYEMTVATNALVIDRIGAGENSIIRMFTADGDSSDAIGIVLFNEGSLAGNDWIANHEALAFEWDTGADDWWEIKTIENGDGLSQPINMFTAGNEDQLFLDIDGDVGLGTVTPAATLHVAGDVNVSTHLVVGNNIGIGTTTPLYDLHIFDTGGNADIYMYADGDDVEIIFDGEENGQIWTIGNDESGSGDFIISEALGLGTPALTFTSATNAVFSGDVIIGETSAERG</sequence>
<organism evidence="1">
    <name type="scientific">marine sediment metagenome</name>
    <dbReference type="NCBI Taxonomy" id="412755"/>
    <lineage>
        <taxon>unclassified sequences</taxon>
        <taxon>metagenomes</taxon>
        <taxon>ecological metagenomes</taxon>
    </lineage>
</organism>
<feature type="non-terminal residue" evidence="1">
    <location>
        <position position="1"/>
    </location>
</feature>
<accession>X1J6D2</accession>
<dbReference type="AlphaFoldDB" id="X1J6D2"/>
<dbReference type="EMBL" id="BARU01034010">
    <property type="protein sequence ID" value="GAH73909.1"/>
    <property type="molecule type" value="Genomic_DNA"/>
</dbReference>
<reference evidence="1" key="1">
    <citation type="journal article" date="2014" name="Front. Microbiol.">
        <title>High frequency of phylogenetically diverse reductive dehalogenase-homologous genes in deep subseafloor sedimentary metagenomes.</title>
        <authorList>
            <person name="Kawai M."/>
            <person name="Futagami T."/>
            <person name="Toyoda A."/>
            <person name="Takaki Y."/>
            <person name="Nishi S."/>
            <person name="Hori S."/>
            <person name="Arai W."/>
            <person name="Tsubouchi T."/>
            <person name="Morono Y."/>
            <person name="Uchiyama I."/>
            <person name="Ito T."/>
            <person name="Fujiyama A."/>
            <person name="Inagaki F."/>
            <person name="Takami H."/>
        </authorList>
    </citation>
    <scope>NUCLEOTIDE SEQUENCE</scope>
    <source>
        <strain evidence="1">Expedition CK06-06</strain>
    </source>
</reference>
<name>X1J6D2_9ZZZZ</name>
<feature type="non-terminal residue" evidence="1">
    <location>
        <position position="258"/>
    </location>
</feature>
<evidence type="ECO:0000313" key="1">
    <source>
        <dbReference type="EMBL" id="GAH73909.1"/>
    </source>
</evidence>
<gene>
    <name evidence="1" type="ORF">S03H2_53432</name>
</gene>
<comment type="caution">
    <text evidence="1">The sequence shown here is derived from an EMBL/GenBank/DDBJ whole genome shotgun (WGS) entry which is preliminary data.</text>
</comment>
<proteinExistence type="predicted"/>